<dbReference type="EMBL" id="LCMA01000004">
    <property type="protein sequence ID" value="KKU27133.1"/>
    <property type="molecule type" value="Genomic_DNA"/>
</dbReference>
<organism evidence="1 2">
    <name type="scientific">Candidatus Magasanikbacteria bacterium GW2011_GWA2_46_17</name>
    <dbReference type="NCBI Taxonomy" id="1619042"/>
    <lineage>
        <taxon>Bacteria</taxon>
        <taxon>Candidatus Magasanikiibacteriota</taxon>
    </lineage>
</organism>
<protein>
    <recommendedName>
        <fullName evidence="3">Polymerase nucleotidyl transferase domain-containing protein</fullName>
    </recommendedName>
</protein>
<proteinExistence type="predicted"/>
<name>A0A0G1RAU7_9BACT</name>
<dbReference type="AlphaFoldDB" id="A0A0G1RAU7"/>
<reference evidence="1 2" key="1">
    <citation type="journal article" date="2015" name="Nature">
        <title>rRNA introns, odd ribosomes, and small enigmatic genomes across a large radiation of phyla.</title>
        <authorList>
            <person name="Brown C.T."/>
            <person name="Hug L.A."/>
            <person name="Thomas B.C."/>
            <person name="Sharon I."/>
            <person name="Castelle C.J."/>
            <person name="Singh A."/>
            <person name="Wilkins M.J."/>
            <person name="Williams K.H."/>
            <person name="Banfield J.F."/>
        </authorList>
    </citation>
    <scope>NUCLEOTIDE SEQUENCE [LARGE SCALE GENOMIC DNA]</scope>
</reference>
<evidence type="ECO:0000313" key="2">
    <source>
        <dbReference type="Proteomes" id="UP000034175"/>
    </source>
</evidence>
<evidence type="ECO:0008006" key="3">
    <source>
        <dbReference type="Google" id="ProtNLM"/>
    </source>
</evidence>
<evidence type="ECO:0000313" key="1">
    <source>
        <dbReference type="EMBL" id="KKU27133.1"/>
    </source>
</evidence>
<comment type="caution">
    <text evidence="1">The sequence shown here is derived from an EMBL/GenBank/DDBJ whole genome shotgun (WGS) entry which is preliminary data.</text>
</comment>
<dbReference type="Proteomes" id="UP000034175">
    <property type="component" value="Unassembled WGS sequence"/>
</dbReference>
<gene>
    <name evidence="1" type="ORF">UX39_C0004G0011</name>
</gene>
<sequence>MSKGPFEQSVLRTLAYFDIAYYPLTKEELFAFLWQPPAMGYEEFEEKLDKMFGRGELETMWGYYLLAGSEAIIENRRRKIVFTENKLKRAARAAKKIRSVPFIKAIFVCNTVGSEQAAVESDIDFLIITSPRRIWFVRFFTNFILRLWRLRTYGKKNANRVCLSFYLDSDRLNVAPWRVADDDIHFAYWVHQMFPIYDPEDYYAKFLEANNWTKRYLPYAAKSYKPTYRFTVNDSKLGKIWKKIWETMWGSAYGNFIEDQAKAMQWQMLKLSVKEKSKLNDNGVVFADGVIKVHENDTRLGYRERWKEKVVEI</sequence>
<accession>A0A0G1RAU7</accession>